<gene>
    <name evidence="2" type="ORF">LTR05_004465</name>
</gene>
<dbReference type="EMBL" id="JAVRRJ010000004">
    <property type="protein sequence ID" value="KAK5085186.1"/>
    <property type="molecule type" value="Genomic_DNA"/>
</dbReference>
<evidence type="ECO:0000313" key="2">
    <source>
        <dbReference type="EMBL" id="KAK5085186.1"/>
    </source>
</evidence>
<dbReference type="CDD" id="cd09917">
    <property type="entry name" value="F-box_SF"/>
    <property type="match status" value="1"/>
</dbReference>
<keyword evidence="3" id="KW-1185">Reference proteome</keyword>
<name>A0AAN7YAF9_9EURO</name>
<evidence type="ECO:0000259" key="1">
    <source>
        <dbReference type="PROSITE" id="PS50181"/>
    </source>
</evidence>
<sequence>MTTVRTSFTNKLTRSTLKNDMTTKERLRELGTSRCSLPFDTGGPLPNTSGNGHNTNSLIPESKTLMIRLGDLPNTTTEVQVKFYLETVVGLEVETLTLLPNPHSSVIGVFAAAFADSGVTIRAIRRFQNLRVEGKAIGFKVTVWEDLRTKSNTPLCQNLASIVPHDRDQSSCGAAKFNNTSWTTVLTPFSKLSLVSARDTEKEAVRGTTFKNKEDVTNLQATDMTVETTKTISDTHGPQHDPLPAGYVFAFGRNMSKPRQPVSDLSIMHMPNEVLFTILSHVELTSQNIRALKLTCRKFRNLLRTNYFRILHTGRYLNPGMKLYRTMANFTDVCDWVGLLLHQQERTYKTWKDLSENAPYNKLNLISDIKKEAHQQICKDMHVLHFTAVAILDYIRSTAEFCLGTVTNESLKFVQRLISVTLPEPIIMLLRWEFYLLWLKVTREGFSDSLIPEGAEFEKTYGLVPAPNPRNLAPTTASLRRILLPQLPAPATRRFQMLPCAFLFGPAKGAIHRLLQNGSDPLSGPFFWFLRDSSAQIALQTGGNRQLKDGQSVNFYELNRTVCRRFGRIRDNLGLEQPPIICPPDWDGYIEYKLASTSSKIRKLLKKVDFAALGRLIKDEAMMYTKRTVGVKRNLDGEVCAPVNNRLPRGY</sequence>
<dbReference type="Pfam" id="PF00646">
    <property type="entry name" value="F-box"/>
    <property type="match status" value="1"/>
</dbReference>
<reference evidence="2 3" key="1">
    <citation type="submission" date="2023-08" db="EMBL/GenBank/DDBJ databases">
        <title>Black Yeasts Isolated from many extreme environments.</title>
        <authorList>
            <person name="Coleine C."/>
            <person name="Stajich J.E."/>
            <person name="Selbmann L."/>
        </authorList>
    </citation>
    <scope>NUCLEOTIDE SEQUENCE [LARGE SCALE GENOMIC DNA]</scope>
    <source>
        <strain evidence="2 3">CCFEE 5910</strain>
    </source>
</reference>
<dbReference type="InterPro" id="IPR036047">
    <property type="entry name" value="F-box-like_dom_sf"/>
</dbReference>
<dbReference type="AlphaFoldDB" id="A0AAN7YAF9"/>
<proteinExistence type="predicted"/>
<protein>
    <recommendedName>
        <fullName evidence="1">F-box domain-containing protein</fullName>
    </recommendedName>
</protein>
<dbReference type="SMART" id="SM00256">
    <property type="entry name" value="FBOX"/>
    <property type="match status" value="1"/>
</dbReference>
<accession>A0AAN7YAF9</accession>
<comment type="caution">
    <text evidence="2">The sequence shown here is derived from an EMBL/GenBank/DDBJ whole genome shotgun (WGS) entry which is preliminary data.</text>
</comment>
<dbReference type="Proteomes" id="UP001309876">
    <property type="component" value="Unassembled WGS sequence"/>
</dbReference>
<dbReference type="PROSITE" id="PS50181">
    <property type="entry name" value="FBOX"/>
    <property type="match status" value="1"/>
</dbReference>
<dbReference type="InterPro" id="IPR001810">
    <property type="entry name" value="F-box_dom"/>
</dbReference>
<feature type="domain" description="F-box" evidence="1">
    <location>
        <begin position="264"/>
        <end position="311"/>
    </location>
</feature>
<dbReference type="SUPFAM" id="SSF81383">
    <property type="entry name" value="F-box domain"/>
    <property type="match status" value="1"/>
</dbReference>
<organism evidence="2 3">
    <name type="scientific">Lithohypha guttulata</name>
    <dbReference type="NCBI Taxonomy" id="1690604"/>
    <lineage>
        <taxon>Eukaryota</taxon>
        <taxon>Fungi</taxon>
        <taxon>Dikarya</taxon>
        <taxon>Ascomycota</taxon>
        <taxon>Pezizomycotina</taxon>
        <taxon>Eurotiomycetes</taxon>
        <taxon>Chaetothyriomycetidae</taxon>
        <taxon>Chaetothyriales</taxon>
        <taxon>Trichomeriaceae</taxon>
        <taxon>Lithohypha</taxon>
    </lineage>
</organism>
<evidence type="ECO:0000313" key="3">
    <source>
        <dbReference type="Proteomes" id="UP001309876"/>
    </source>
</evidence>